<keyword evidence="14" id="KW-1185">Reference proteome</keyword>
<comment type="cofactor">
    <cofactor evidence="1 11">
        <name>Mg(2+)</name>
        <dbReference type="ChEBI" id="CHEBI:18420"/>
    </cofactor>
</comment>
<reference evidence="13" key="1">
    <citation type="submission" date="2021-01" db="EMBL/GenBank/DDBJ databases">
        <title>Microvirga sp.</title>
        <authorList>
            <person name="Kim M.K."/>
        </authorList>
    </citation>
    <scope>NUCLEOTIDE SEQUENCE</scope>
    <source>
        <strain evidence="13">5420S-16</strain>
    </source>
</reference>
<evidence type="ECO:0000256" key="7">
    <source>
        <dbReference type="ARBA" id="ARBA00022723"/>
    </source>
</evidence>
<dbReference type="Pfam" id="PF03454">
    <property type="entry name" value="MoeA_C"/>
    <property type="match status" value="1"/>
</dbReference>
<evidence type="ECO:0000256" key="5">
    <source>
        <dbReference type="ARBA" id="ARBA00022505"/>
    </source>
</evidence>
<comment type="catalytic activity">
    <reaction evidence="10">
        <text>adenylyl-molybdopterin + molybdate = Mo-molybdopterin + AMP + H(+)</text>
        <dbReference type="Rhea" id="RHEA:35047"/>
        <dbReference type="ChEBI" id="CHEBI:15378"/>
        <dbReference type="ChEBI" id="CHEBI:36264"/>
        <dbReference type="ChEBI" id="CHEBI:62727"/>
        <dbReference type="ChEBI" id="CHEBI:71302"/>
        <dbReference type="ChEBI" id="CHEBI:456215"/>
        <dbReference type="EC" id="2.10.1.1"/>
    </reaction>
</comment>
<dbReference type="InterPro" id="IPR036135">
    <property type="entry name" value="MoeA_linker/N_sf"/>
</dbReference>
<evidence type="ECO:0000256" key="10">
    <source>
        <dbReference type="ARBA" id="ARBA00047317"/>
    </source>
</evidence>
<keyword evidence="7 11" id="KW-0479">Metal-binding</keyword>
<evidence type="ECO:0000313" key="14">
    <source>
        <dbReference type="Proteomes" id="UP000605848"/>
    </source>
</evidence>
<keyword evidence="6 11" id="KW-0808">Transferase</keyword>
<dbReference type="NCBIfam" id="NF045515">
    <property type="entry name" value="Glp_gephyrin"/>
    <property type="match status" value="1"/>
</dbReference>
<dbReference type="SUPFAM" id="SSF63882">
    <property type="entry name" value="MoeA N-terminal region -like"/>
    <property type="match status" value="1"/>
</dbReference>
<dbReference type="SUPFAM" id="SSF53218">
    <property type="entry name" value="Molybdenum cofactor biosynthesis proteins"/>
    <property type="match status" value="1"/>
</dbReference>
<evidence type="ECO:0000256" key="6">
    <source>
        <dbReference type="ARBA" id="ARBA00022679"/>
    </source>
</evidence>
<dbReference type="PANTHER" id="PTHR10192">
    <property type="entry name" value="MOLYBDOPTERIN BIOSYNTHESIS PROTEIN"/>
    <property type="match status" value="1"/>
</dbReference>
<organism evidence="13 14">
    <name type="scientific">Microvirga aerilata</name>
    <dbReference type="NCBI Taxonomy" id="670292"/>
    <lineage>
        <taxon>Bacteria</taxon>
        <taxon>Pseudomonadati</taxon>
        <taxon>Pseudomonadota</taxon>
        <taxon>Alphaproteobacteria</taxon>
        <taxon>Hyphomicrobiales</taxon>
        <taxon>Methylobacteriaceae</taxon>
        <taxon>Microvirga</taxon>
    </lineage>
</organism>
<dbReference type="FunFam" id="2.170.190.11:FF:000001">
    <property type="entry name" value="Molybdopterin molybdenumtransferase"/>
    <property type="match status" value="1"/>
</dbReference>
<dbReference type="EC" id="2.10.1.1" evidence="11"/>
<dbReference type="InterPro" id="IPR001453">
    <property type="entry name" value="MoaB/Mog_dom"/>
</dbReference>
<dbReference type="Gene3D" id="2.40.340.10">
    <property type="entry name" value="MoeA, C-terminal, domain IV"/>
    <property type="match status" value="1"/>
</dbReference>
<dbReference type="SUPFAM" id="SSF63867">
    <property type="entry name" value="MoeA C-terminal domain-like"/>
    <property type="match status" value="1"/>
</dbReference>
<dbReference type="SMART" id="SM00852">
    <property type="entry name" value="MoCF_biosynth"/>
    <property type="match status" value="1"/>
</dbReference>
<dbReference type="InterPro" id="IPR005111">
    <property type="entry name" value="MoeA_C_domain_IV"/>
</dbReference>
<dbReference type="Pfam" id="PF03453">
    <property type="entry name" value="MoeA_N"/>
    <property type="match status" value="1"/>
</dbReference>
<comment type="function">
    <text evidence="2 11">Catalyzes the insertion of molybdate into adenylated molybdopterin with the concomitant release of AMP.</text>
</comment>
<keyword evidence="8 11" id="KW-0460">Magnesium</keyword>
<evidence type="ECO:0000256" key="3">
    <source>
        <dbReference type="ARBA" id="ARBA00005046"/>
    </source>
</evidence>
<feature type="domain" description="MoaB/Mog" evidence="12">
    <location>
        <begin position="178"/>
        <end position="317"/>
    </location>
</feature>
<evidence type="ECO:0000256" key="2">
    <source>
        <dbReference type="ARBA" id="ARBA00002901"/>
    </source>
</evidence>
<dbReference type="Proteomes" id="UP000605848">
    <property type="component" value="Unassembled WGS sequence"/>
</dbReference>
<evidence type="ECO:0000256" key="9">
    <source>
        <dbReference type="ARBA" id="ARBA00023150"/>
    </source>
</evidence>
<evidence type="ECO:0000256" key="11">
    <source>
        <dbReference type="RuleBase" id="RU365090"/>
    </source>
</evidence>
<dbReference type="Pfam" id="PF00994">
    <property type="entry name" value="MoCF_biosynth"/>
    <property type="match status" value="1"/>
</dbReference>
<dbReference type="FunFam" id="3.40.980.10:FF:000004">
    <property type="entry name" value="Molybdopterin molybdenumtransferase"/>
    <property type="match status" value="1"/>
</dbReference>
<sequence>MSLISVEDALSRVLASVETPVEIEHVPLAACAGRTLGEDIGALRDQPPFPASAMDGYAVRSADAAEAPATLQVIGTSAAGRQFSGQVGPMQAVRIFTGAPVPEGADTVVLQEDTERTGDEVVVKEPAYSGRHIRQAGLDFRAGDVLLQTGLRLDARHVALAAAMGHDTLPVRRKPRVAILATGDELVRAGEPVGPDQITASSLPATLVMVEKAGAEAIDLGIAQDTLESLEDRIGAAQDAGADILVTLGGASVGEHDLVQKALASRGMDLGFWRVALRPGKPLMHGRLGSTLLLGLPGNPVSSLVCAILFLVPAIRALLGDLKADEDPSEDAILGADLPPNRERQDYMRASLALQNIPLSLARKTERLMFPVATPHLVQDSSMLSILERSDALLVRPPHAPAASAGEPCRIIRVGRFC</sequence>
<dbReference type="GO" id="GO:0046872">
    <property type="term" value="F:metal ion binding"/>
    <property type="evidence" value="ECO:0007669"/>
    <property type="project" value="UniProtKB-UniRule"/>
</dbReference>
<evidence type="ECO:0000256" key="4">
    <source>
        <dbReference type="ARBA" id="ARBA00010763"/>
    </source>
</evidence>
<protein>
    <recommendedName>
        <fullName evidence="11">Molybdopterin molybdenumtransferase</fullName>
        <ecNumber evidence="11">2.10.1.1</ecNumber>
    </recommendedName>
</protein>
<dbReference type="GO" id="GO:0061599">
    <property type="term" value="F:molybdopterin molybdotransferase activity"/>
    <property type="evidence" value="ECO:0007669"/>
    <property type="project" value="UniProtKB-UniRule"/>
</dbReference>
<evidence type="ECO:0000313" key="13">
    <source>
        <dbReference type="EMBL" id="MBL0405267.1"/>
    </source>
</evidence>
<accession>A0A936ZDR8</accession>
<keyword evidence="9 11" id="KW-0501">Molybdenum cofactor biosynthesis</keyword>
<dbReference type="RefSeq" id="WP_202060878.1">
    <property type="nucleotide sequence ID" value="NZ_JAEQMY010000019.1"/>
</dbReference>
<dbReference type="InterPro" id="IPR036688">
    <property type="entry name" value="MoeA_C_domain_IV_sf"/>
</dbReference>
<proteinExistence type="inferred from homology"/>
<comment type="pathway">
    <text evidence="3 11">Cofactor biosynthesis; molybdopterin biosynthesis.</text>
</comment>
<dbReference type="Gene3D" id="2.170.190.11">
    <property type="entry name" value="Molybdopterin biosynthesis moea protein, domain 3"/>
    <property type="match status" value="1"/>
</dbReference>
<dbReference type="CDD" id="cd00887">
    <property type="entry name" value="MoeA"/>
    <property type="match status" value="1"/>
</dbReference>
<evidence type="ECO:0000256" key="1">
    <source>
        <dbReference type="ARBA" id="ARBA00001946"/>
    </source>
</evidence>
<evidence type="ECO:0000259" key="12">
    <source>
        <dbReference type="SMART" id="SM00852"/>
    </source>
</evidence>
<dbReference type="GO" id="GO:0005829">
    <property type="term" value="C:cytosol"/>
    <property type="evidence" value="ECO:0007669"/>
    <property type="project" value="TreeGrafter"/>
</dbReference>
<evidence type="ECO:0000256" key="8">
    <source>
        <dbReference type="ARBA" id="ARBA00022842"/>
    </source>
</evidence>
<gene>
    <name evidence="13" type="ORF">JKG68_14950</name>
</gene>
<name>A0A936ZDR8_9HYPH</name>
<comment type="caution">
    <text evidence="13">The sequence shown here is derived from an EMBL/GenBank/DDBJ whole genome shotgun (WGS) entry which is preliminary data.</text>
</comment>
<dbReference type="InterPro" id="IPR005110">
    <property type="entry name" value="MoeA_linker/N"/>
</dbReference>
<dbReference type="EMBL" id="JAEQMY010000019">
    <property type="protein sequence ID" value="MBL0405267.1"/>
    <property type="molecule type" value="Genomic_DNA"/>
</dbReference>
<dbReference type="Gene3D" id="3.90.105.10">
    <property type="entry name" value="Molybdopterin biosynthesis moea protein, domain 2"/>
    <property type="match status" value="1"/>
</dbReference>
<dbReference type="PANTHER" id="PTHR10192:SF5">
    <property type="entry name" value="GEPHYRIN"/>
    <property type="match status" value="1"/>
</dbReference>
<keyword evidence="5 11" id="KW-0500">Molybdenum</keyword>
<dbReference type="AlphaFoldDB" id="A0A936ZDR8"/>
<dbReference type="Gene3D" id="3.40.980.10">
    <property type="entry name" value="MoaB/Mog-like domain"/>
    <property type="match status" value="1"/>
</dbReference>
<dbReference type="InterPro" id="IPR038987">
    <property type="entry name" value="MoeA-like"/>
</dbReference>
<comment type="similarity">
    <text evidence="4 11">Belongs to the MoeA family.</text>
</comment>
<dbReference type="InterPro" id="IPR036425">
    <property type="entry name" value="MoaB/Mog-like_dom_sf"/>
</dbReference>
<dbReference type="GO" id="GO:0006777">
    <property type="term" value="P:Mo-molybdopterin cofactor biosynthetic process"/>
    <property type="evidence" value="ECO:0007669"/>
    <property type="project" value="UniProtKB-UniRule"/>
</dbReference>